<evidence type="ECO:0000256" key="1">
    <source>
        <dbReference type="SAM" id="SignalP"/>
    </source>
</evidence>
<feature type="chain" id="PRO_5046338671" description="Hemopexin" evidence="1">
    <location>
        <begin position="22"/>
        <end position="791"/>
    </location>
</feature>
<evidence type="ECO:0000313" key="2">
    <source>
        <dbReference type="EMBL" id="GAA4007791.1"/>
    </source>
</evidence>
<dbReference type="Gene3D" id="2.120.10.70">
    <property type="entry name" value="Fucose-specific lectin"/>
    <property type="match status" value="1"/>
</dbReference>
<dbReference type="EMBL" id="BAABDJ010000015">
    <property type="protein sequence ID" value="GAA4007791.1"/>
    <property type="molecule type" value="Genomic_DNA"/>
</dbReference>
<keyword evidence="1" id="KW-0732">Signal</keyword>
<feature type="signal peptide" evidence="1">
    <location>
        <begin position="1"/>
        <end position="21"/>
    </location>
</feature>
<gene>
    <name evidence="2" type="ORF">GCM10022408_19850</name>
</gene>
<keyword evidence="3" id="KW-1185">Reference proteome</keyword>
<accession>A0ABP7S8B2</accession>
<protein>
    <recommendedName>
        <fullName evidence="4">Hemopexin</fullName>
    </recommendedName>
</protein>
<evidence type="ECO:0000313" key="3">
    <source>
        <dbReference type="Proteomes" id="UP001500567"/>
    </source>
</evidence>
<reference evidence="3" key="1">
    <citation type="journal article" date="2019" name="Int. J. Syst. Evol. Microbiol.">
        <title>The Global Catalogue of Microorganisms (GCM) 10K type strain sequencing project: providing services to taxonomists for standard genome sequencing and annotation.</title>
        <authorList>
            <consortium name="The Broad Institute Genomics Platform"/>
            <consortium name="The Broad Institute Genome Sequencing Center for Infectious Disease"/>
            <person name="Wu L."/>
            <person name="Ma J."/>
        </authorList>
    </citation>
    <scope>NUCLEOTIDE SEQUENCE [LARGE SCALE GENOMIC DNA]</scope>
    <source>
        <strain evidence="3">JCM 17224</strain>
    </source>
</reference>
<evidence type="ECO:0008006" key="4">
    <source>
        <dbReference type="Google" id="ProtNLM"/>
    </source>
</evidence>
<dbReference type="Proteomes" id="UP001500567">
    <property type="component" value="Unassembled WGS sequence"/>
</dbReference>
<name>A0ABP7S8B2_9BACT</name>
<organism evidence="2 3">
    <name type="scientific">Hymenobacter fastidiosus</name>
    <dbReference type="NCBI Taxonomy" id="486264"/>
    <lineage>
        <taxon>Bacteria</taxon>
        <taxon>Pseudomonadati</taxon>
        <taxon>Bacteroidota</taxon>
        <taxon>Cytophagia</taxon>
        <taxon>Cytophagales</taxon>
        <taxon>Hymenobacteraceae</taxon>
        <taxon>Hymenobacter</taxon>
    </lineage>
</organism>
<comment type="caution">
    <text evidence="2">The sequence shown here is derived from an EMBL/GenBank/DDBJ whole genome shotgun (WGS) entry which is preliminary data.</text>
</comment>
<dbReference type="RefSeq" id="WP_345072702.1">
    <property type="nucleotide sequence ID" value="NZ_BAABDJ010000015.1"/>
</dbReference>
<sequence>MKSALLLLLLAFLGLRATGQARVQPAAPISDAALQRVLRKAISMQGVCSDRYAEATRTQDIAAVNTTGARFIGRAAYWWNTTYGDAEEQAHFRRSYRNTRALLSGPVPERIVQAGVFEFIAGRETDPTKSTYGGPTTFNADVITIPKWVLQAWGQPTAVRRTFSAADIAYRRSDPNDPTATDKEQPFLVPDVTRLQARMWLYYRACSYLAADMEALHMGQWNTMAVNDARGLDEGGAAVHPPYYYTRELFRKIRDFAAHGTPGFPQLNQRRGARRGFVVLDCHSRRPILFRAGASGVATDLFDFYSSPISAEGILTGGTPSFYGAPVFGTQLIRNQCSSEFNSGLGSPDNPRLWLVELDNSLSDPAAPNPAAHKRMWGWDEISWFAAQPRAYRADWLRYVHGWLQCNAPAVRLQMPGRRKLSGAQSGYYRFNAPGNPEVQRIKALWSPAPATYFPAGPVRAHHPSSPVNTAASNLAVEADGSLFWVDAGSGLIRYARWDAAAAPPQWKLGTIPDVTNAAGDLLFLRAGLLFYRTTDHKVAYCEYQAAPKSWRPRVTDSATSAVPANVGGDLVFESSGWLQQRTNTPTVFYRSTRGQLDYVQQQPDGTWAHATLNVAVDSAAGAIACPAPGTVAYVANHQLKVLRLVGGAWEPVPGVVRDAVGSLAVEQTNPDSEDVVFYYHTQAGSIGSARYNYGAATPGWGAHTVVTGTEGARGPIIVTGSSALLYQRGHHIRSARWCPAPEPAAAGWVGEQYGAVQNCGGGLVRQADNSLYYLGLHGEVRYLTWEAIRD</sequence>
<proteinExistence type="predicted"/>